<dbReference type="Proteomes" id="UP000694865">
    <property type="component" value="Unplaced"/>
</dbReference>
<accession>A0ABM0GMS9</accession>
<evidence type="ECO:0000313" key="1">
    <source>
        <dbReference type="Proteomes" id="UP000694865"/>
    </source>
</evidence>
<dbReference type="GeneID" id="100373710"/>
<reference evidence="2" key="1">
    <citation type="submission" date="2025-08" db="UniProtKB">
        <authorList>
            <consortium name="RefSeq"/>
        </authorList>
    </citation>
    <scope>IDENTIFICATION</scope>
    <source>
        <tissue evidence="2">Testes</tissue>
    </source>
</reference>
<organism evidence="1 2">
    <name type="scientific">Saccoglossus kowalevskii</name>
    <name type="common">Acorn worm</name>
    <dbReference type="NCBI Taxonomy" id="10224"/>
    <lineage>
        <taxon>Eukaryota</taxon>
        <taxon>Metazoa</taxon>
        <taxon>Hemichordata</taxon>
        <taxon>Enteropneusta</taxon>
        <taxon>Harrimaniidae</taxon>
        <taxon>Saccoglossus</taxon>
    </lineage>
</organism>
<dbReference type="InterPro" id="IPR036322">
    <property type="entry name" value="WD40_repeat_dom_sf"/>
</dbReference>
<dbReference type="Gene3D" id="2.130.10.10">
    <property type="entry name" value="YVTN repeat-like/Quinoprotein amine dehydrogenase"/>
    <property type="match status" value="1"/>
</dbReference>
<name>A0ABM0GMS9_SACKO</name>
<dbReference type="RefSeq" id="XP_002733363.1">
    <property type="nucleotide sequence ID" value="XM_002733317.2"/>
</dbReference>
<protein>
    <submittedName>
        <fullName evidence="2">Uncharacterized protein LOC100373710</fullName>
    </submittedName>
</protein>
<proteinExistence type="predicted"/>
<sequence>MMMKKTVTFKCIARRRVDAKCNKLVVGNVFRYPNQVIVVGCEDGGIRVYDLPSNSDHHNDKLKLKSILETKGGPIQSILLHDVTKFGSTDLLVGHSGGMVTVFCNEQIFSRCSITENSVDNLEIDHDATGNLSIVVGDSGGCINAFLPYRPLWRLRLRDHLSIPQSISKSAVVTCLLATNLTNPSGHISNYILACDDNKQLHVIQQGSILLTLHTQSVVTSMCCGQFLPESEAATTPGDKSSPSTTTSSQLASTQIALGGQDGSIYIMSSFQIYSVEYGSVHLPLMQIMSIPSRETVEMDYLLCVGYFNSVMLYHAGKASFKISFQLLNARCSGIQKDGTLITKYITSDWVNSMATADVDNDGETEVIISCLDNSIHFLKVA</sequence>
<dbReference type="SUPFAM" id="SSF50978">
    <property type="entry name" value="WD40 repeat-like"/>
    <property type="match status" value="1"/>
</dbReference>
<gene>
    <name evidence="2" type="primary">LOC100373710</name>
</gene>
<keyword evidence="1" id="KW-1185">Reference proteome</keyword>
<evidence type="ECO:0000313" key="2">
    <source>
        <dbReference type="RefSeq" id="XP_002733363.1"/>
    </source>
</evidence>
<dbReference type="InterPro" id="IPR015943">
    <property type="entry name" value="WD40/YVTN_repeat-like_dom_sf"/>
</dbReference>